<comment type="similarity">
    <text evidence="5">Belongs to the deoxyhypusine synthase family.</text>
</comment>
<dbReference type="Proteomes" id="UP001321749">
    <property type="component" value="Unassembled WGS sequence"/>
</dbReference>
<comment type="catalytic activity">
    <reaction evidence="1">
        <text>[eIF5A protein]-L-lysine + spermidine = [eIF5A protein]-deoxyhypusine + propane-1,3-diamine</text>
        <dbReference type="Rhea" id="RHEA:33299"/>
        <dbReference type="Rhea" id="RHEA-COMP:10143"/>
        <dbReference type="Rhea" id="RHEA-COMP:10144"/>
        <dbReference type="ChEBI" id="CHEBI:29969"/>
        <dbReference type="ChEBI" id="CHEBI:57484"/>
        <dbReference type="ChEBI" id="CHEBI:57834"/>
        <dbReference type="ChEBI" id="CHEBI:82657"/>
        <dbReference type="EC" id="2.5.1.46"/>
    </reaction>
</comment>
<dbReference type="SUPFAM" id="SSF52467">
    <property type="entry name" value="DHS-like NAD/FAD-binding domain"/>
    <property type="match status" value="1"/>
</dbReference>
<dbReference type="PANTHER" id="PTHR11703:SF0">
    <property type="entry name" value="DEOXYHYPUSINE SYNTHASE"/>
    <property type="match status" value="1"/>
</dbReference>
<dbReference type="Pfam" id="PF01916">
    <property type="entry name" value="DS"/>
    <property type="match status" value="1"/>
</dbReference>
<protein>
    <recommendedName>
        <fullName evidence="7">Deoxyhypusine synthase</fullName>
        <ecNumber evidence="6">2.5.1.46</ecNumber>
    </recommendedName>
</protein>
<evidence type="ECO:0000256" key="8">
    <source>
        <dbReference type="ARBA" id="ARBA00022679"/>
    </source>
</evidence>
<reference evidence="11" key="2">
    <citation type="submission" date="2023-06" db="EMBL/GenBank/DDBJ databases">
        <authorList>
            <consortium name="Lawrence Berkeley National Laboratory"/>
            <person name="Mondo S.J."/>
            <person name="Hensen N."/>
            <person name="Bonometti L."/>
            <person name="Westerberg I."/>
            <person name="Brannstrom I.O."/>
            <person name="Guillou S."/>
            <person name="Cros-Aarteil S."/>
            <person name="Calhoun S."/>
            <person name="Haridas S."/>
            <person name="Kuo A."/>
            <person name="Pangilinan J."/>
            <person name="Riley R."/>
            <person name="Labutti K."/>
            <person name="Andreopoulos B."/>
            <person name="Lipzen A."/>
            <person name="Chen C."/>
            <person name="Yanf M."/>
            <person name="Daum C."/>
            <person name="Ng V."/>
            <person name="Clum A."/>
            <person name="Steindorff A."/>
            <person name="Ohm R."/>
            <person name="Martin F."/>
            <person name="Silar P."/>
            <person name="Natvig D."/>
            <person name="Lalanne C."/>
            <person name="Gautier V."/>
            <person name="Ament-Velasquez S.L."/>
            <person name="Kruys A."/>
            <person name="Hutchinson M.I."/>
            <person name="Powell A.J."/>
            <person name="Barry K."/>
            <person name="Miller A.N."/>
            <person name="Grigoriev I.V."/>
            <person name="Debuchy R."/>
            <person name="Gladieux P."/>
            <person name="Thoren M.H."/>
            <person name="Johannesson H."/>
        </authorList>
    </citation>
    <scope>NUCLEOTIDE SEQUENCE</scope>
    <source>
        <strain evidence="11">PSN324</strain>
    </source>
</reference>
<dbReference type="InterPro" id="IPR029035">
    <property type="entry name" value="DHS-like_NAD/FAD-binding_dom"/>
</dbReference>
<comment type="caution">
    <text evidence="11">The sequence shown here is derived from an EMBL/GenBank/DDBJ whole genome shotgun (WGS) entry which is preliminary data.</text>
</comment>
<evidence type="ECO:0000256" key="3">
    <source>
        <dbReference type="ARBA" id="ARBA00002823"/>
    </source>
</evidence>
<comment type="pathway">
    <text evidence="4">Protein modification; eIF5A hypusination.</text>
</comment>
<comment type="cofactor">
    <cofactor evidence="2">
        <name>NAD(+)</name>
        <dbReference type="ChEBI" id="CHEBI:57540"/>
    </cofactor>
</comment>
<dbReference type="GO" id="GO:0034038">
    <property type="term" value="F:deoxyhypusine synthase activity"/>
    <property type="evidence" value="ECO:0007669"/>
    <property type="project" value="UniProtKB-EC"/>
</dbReference>
<proteinExistence type="inferred from homology"/>
<keyword evidence="10" id="KW-0386">Hypusine biosynthesis</keyword>
<sequence length="359" mass="39392">MASEQQPPSAATEAVLVQSVEMPKDAQQVEELDFNKFKGRPITADDLLQGMKHMGFQASSMCEAVRIINEMRSWRDPSTSEGTTIFLGYTSNLISSGLRGTFRYLVQHRHVSAIVTTAGGIEEDFIKCLGPTYMSSFSAPGAELRSKGLNRIGNLVVPNKNYCLFEDWVVPILDKMLEEQEASKVGAAGGDGDGEEEINWTPSKVIHRLGKEINDERSVYYWAYKNNIPVFCPALTDGSLGDMLYFHTFKASPRQLKIDIVEDIRKINTLAVRAKRAGIIILGGGIVKHHIANACLMRNGAESAVYINTGQEFDGSDAGARPDEAVSWGKIKIGADAVKVYMEATAAFPFIVANTFAKE</sequence>
<dbReference type="EC" id="2.5.1.46" evidence="6"/>
<keyword evidence="12" id="KW-1185">Reference proteome</keyword>
<dbReference type="InterPro" id="IPR002773">
    <property type="entry name" value="Deoxyhypusine_synthase"/>
</dbReference>
<dbReference type="PANTHER" id="PTHR11703">
    <property type="entry name" value="DEOXYHYPUSINE SYNTHASE"/>
    <property type="match status" value="1"/>
</dbReference>
<evidence type="ECO:0000256" key="7">
    <source>
        <dbReference type="ARBA" id="ARBA00020607"/>
    </source>
</evidence>
<evidence type="ECO:0000256" key="2">
    <source>
        <dbReference type="ARBA" id="ARBA00001911"/>
    </source>
</evidence>
<evidence type="ECO:0000256" key="4">
    <source>
        <dbReference type="ARBA" id="ARBA00005041"/>
    </source>
</evidence>
<gene>
    <name evidence="11" type="ORF">QBC42DRAFT_327000</name>
</gene>
<dbReference type="NCBIfam" id="TIGR00321">
    <property type="entry name" value="dhys"/>
    <property type="match status" value="1"/>
</dbReference>
<dbReference type="InterPro" id="IPR036982">
    <property type="entry name" value="Deoxyhypusine_synthase_sf"/>
</dbReference>
<name>A0AAV9HSB0_9PEZI</name>
<evidence type="ECO:0000256" key="10">
    <source>
        <dbReference type="ARBA" id="ARBA00023256"/>
    </source>
</evidence>
<evidence type="ECO:0000256" key="6">
    <source>
        <dbReference type="ARBA" id="ARBA00012683"/>
    </source>
</evidence>
<dbReference type="EMBL" id="MU864972">
    <property type="protein sequence ID" value="KAK4462478.1"/>
    <property type="molecule type" value="Genomic_DNA"/>
</dbReference>
<evidence type="ECO:0000256" key="9">
    <source>
        <dbReference type="ARBA" id="ARBA00023027"/>
    </source>
</evidence>
<evidence type="ECO:0000256" key="1">
    <source>
        <dbReference type="ARBA" id="ARBA00000952"/>
    </source>
</evidence>
<comment type="function">
    <text evidence="3">Catalyzes the NAD-dependent oxidative cleavage of spermidine and the subsequent transfer of the butylamine moiety of spermidine to the epsilon-amino group of a specific lysine residue of the eIF-5A precursor protein to form the intermediate deoxyhypusine residue.</text>
</comment>
<accession>A0AAV9HSB0</accession>
<dbReference type="GO" id="GO:0005737">
    <property type="term" value="C:cytoplasm"/>
    <property type="evidence" value="ECO:0007669"/>
    <property type="project" value="TreeGrafter"/>
</dbReference>
<evidence type="ECO:0000313" key="11">
    <source>
        <dbReference type="EMBL" id="KAK4462478.1"/>
    </source>
</evidence>
<keyword evidence="8" id="KW-0808">Transferase</keyword>
<dbReference type="FunFam" id="3.40.910.10:FF:000003">
    <property type="entry name" value="Deoxyhypusine synthase"/>
    <property type="match status" value="1"/>
</dbReference>
<organism evidence="11 12">
    <name type="scientific">Cladorrhinum samala</name>
    <dbReference type="NCBI Taxonomy" id="585594"/>
    <lineage>
        <taxon>Eukaryota</taxon>
        <taxon>Fungi</taxon>
        <taxon>Dikarya</taxon>
        <taxon>Ascomycota</taxon>
        <taxon>Pezizomycotina</taxon>
        <taxon>Sordariomycetes</taxon>
        <taxon>Sordariomycetidae</taxon>
        <taxon>Sordariales</taxon>
        <taxon>Podosporaceae</taxon>
        <taxon>Cladorrhinum</taxon>
    </lineage>
</organism>
<evidence type="ECO:0000313" key="12">
    <source>
        <dbReference type="Proteomes" id="UP001321749"/>
    </source>
</evidence>
<keyword evidence="9" id="KW-0520">NAD</keyword>
<reference evidence="11" key="1">
    <citation type="journal article" date="2023" name="Mol. Phylogenet. Evol.">
        <title>Genome-scale phylogeny and comparative genomics of the fungal order Sordariales.</title>
        <authorList>
            <person name="Hensen N."/>
            <person name="Bonometti L."/>
            <person name="Westerberg I."/>
            <person name="Brannstrom I.O."/>
            <person name="Guillou S."/>
            <person name="Cros-Aarteil S."/>
            <person name="Calhoun S."/>
            <person name="Haridas S."/>
            <person name="Kuo A."/>
            <person name="Mondo S."/>
            <person name="Pangilinan J."/>
            <person name="Riley R."/>
            <person name="LaButti K."/>
            <person name="Andreopoulos B."/>
            <person name="Lipzen A."/>
            <person name="Chen C."/>
            <person name="Yan M."/>
            <person name="Daum C."/>
            <person name="Ng V."/>
            <person name="Clum A."/>
            <person name="Steindorff A."/>
            <person name="Ohm R.A."/>
            <person name="Martin F."/>
            <person name="Silar P."/>
            <person name="Natvig D.O."/>
            <person name="Lalanne C."/>
            <person name="Gautier V."/>
            <person name="Ament-Velasquez S.L."/>
            <person name="Kruys A."/>
            <person name="Hutchinson M.I."/>
            <person name="Powell A.J."/>
            <person name="Barry K."/>
            <person name="Miller A.N."/>
            <person name="Grigoriev I.V."/>
            <person name="Debuchy R."/>
            <person name="Gladieux P."/>
            <person name="Hiltunen Thoren M."/>
            <person name="Johannesson H."/>
        </authorList>
    </citation>
    <scope>NUCLEOTIDE SEQUENCE</scope>
    <source>
        <strain evidence="11">PSN324</strain>
    </source>
</reference>
<evidence type="ECO:0000256" key="5">
    <source>
        <dbReference type="ARBA" id="ARBA00009892"/>
    </source>
</evidence>
<dbReference type="AlphaFoldDB" id="A0AAV9HSB0"/>
<dbReference type="Gene3D" id="3.40.910.10">
    <property type="entry name" value="Deoxyhypusine synthase"/>
    <property type="match status" value="1"/>
</dbReference>